<evidence type="ECO:0000256" key="32">
    <source>
        <dbReference type="ARBA" id="ARBA00048374"/>
    </source>
</evidence>
<dbReference type="GO" id="GO:0004622">
    <property type="term" value="F:phosphatidylcholine lysophospholipase activity"/>
    <property type="evidence" value="ECO:0007669"/>
    <property type="project" value="UniProtKB-EC"/>
</dbReference>
<proteinExistence type="inferred from homology"/>
<evidence type="ECO:0000256" key="21">
    <source>
        <dbReference type="ARBA" id="ARBA00045916"/>
    </source>
</evidence>
<evidence type="ECO:0000256" key="15">
    <source>
        <dbReference type="ARBA" id="ARBA00023408"/>
    </source>
</evidence>
<comment type="catalytic activity">
    <reaction evidence="25">
        <text>1-hexadecanoyl-2-(9Z)-octadecenoyl-3-octadecanoyl-sn-glycerol + H2O = 1-hexadecanoyl-2-(9Z-octadecenoyl)-sn-glycerol + octadecanoate + H(+)</text>
        <dbReference type="Rhea" id="RHEA:41111"/>
        <dbReference type="ChEBI" id="CHEBI:15377"/>
        <dbReference type="ChEBI" id="CHEBI:15378"/>
        <dbReference type="ChEBI" id="CHEBI:25629"/>
        <dbReference type="ChEBI" id="CHEBI:75466"/>
        <dbReference type="ChEBI" id="CHEBI:77623"/>
    </reaction>
    <physiologicalReaction direction="left-to-right" evidence="25">
        <dbReference type="Rhea" id="RHEA:41112"/>
    </physiologicalReaction>
</comment>
<comment type="catalytic activity">
    <reaction evidence="26">
        <text>2,3-di-(9Z)-octadecenoyl-sn-glycerol + H2O = 3-(9Z-octadecenoyl)-sn-glycerol + (9Z)-octadecenoate + H(+)</text>
        <dbReference type="Rhea" id="RHEA:42604"/>
        <dbReference type="ChEBI" id="CHEBI:15377"/>
        <dbReference type="ChEBI" id="CHEBI:15378"/>
        <dbReference type="ChEBI" id="CHEBI:30823"/>
        <dbReference type="ChEBI" id="CHEBI:75824"/>
        <dbReference type="ChEBI" id="CHEBI:75938"/>
    </reaction>
    <physiologicalReaction direction="left-to-right" evidence="26">
        <dbReference type="Rhea" id="RHEA:42605"/>
    </physiologicalReaction>
</comment>
<comment type="catalytic activity">
    <reaction evidence="15">
        <text>1-hexadecanoyl-2-(9Z,12Z-octadecadienoyl)-sn-glycero-3-phosphocholine + H2O = (9Z,12Z)-octadecadienoate + 1-hexadecanoyl-sn-glycero-3-phosphocholine + H(+)</text>
        <dbReference type="Rhea" id="RHEA:40811"/>
        <dbReference type="ChEBI" id="CHEBI:15377"/>
        <dbReference type="ChEBI" id="CHEBI:15378"/>
        <dbReference type="ChEBI" id="CHEBI:30245"/>
        <dbReference type="ChEBI" id="CHEBI:72998"/>
        <dbReference type="ChEBI" id="CHEBI:73002"/>
    </reaction>
    <physiologicalReaction direction="left-to-right" evidence="15">
        <dbReference type="Rhea" id="RHEA:40812"/>
    </physiologicalReaction>
</comment>
<sequence length="391" mass="42631">MLKFSTVSNMKFFVVVAALVATAAGSDWKWQQYKEALEHVAAAEQGAASRWTLPAVGFSGFGCPVQYSSTTPTSVHQLRPSDIDVVAALGDSITAANGALASNVLEVLTEYRGASWSIGGDGSLESTVTLANIIKKFNPNVKGFSMGTGDVFSIGSKFNVAFPGKEAIDMPGQADDLITRLQNSADVDYENDWKVITLFIGGNDLCAYCDDKNLRSPANYQGYIRQALDKLHAQVPRAYVNLVNMLDIAELNKGQLTFTCRLLSAFLCNCVTYADNTALNEIRNVNLQYQNSLIELVGSGRYDTRDDFTVVLQPFFEDTPIPLSSSGTGEADLSYFAPDCFHFSGKAHAEAAEALWMNMLEGEGQKSKSWRLGRDVSCPSSTHPYLRTRLN</sequence>
<feature type="chain" id="PRO_5028130202" description="Phospholipase B1, membrane-associated" evidence="44">
    <location>
        <begin position="26"/>
        <end position="391"/>
    </location>
</feature>
<evidence type="ECO:0000256" key="8">
    <source>
        <dbReference type="ARBA" id="ARBA00022737"/>
    </source>
</evidence>
<evidence type="ECO:0000256" key="19">
    <source>
        <dbReference type="ARBA" id="ARBA00031485"/>
    </source>
</evidence>
<evidence type="ECO:0000256" key="17">
    <source>
        <dbReference type="ARBA" id="ARBA00029723"/>
    </source>
</evidence>
<dbReference type="PANTHER" id="PTHR21325:SF31">
    <property type="entry name" value="GH22081P-RELATED"/>
    <property type="match status" value="1"/>
</dbReference>
<dbReference type="GO" id="GO:0006644">
    <property type="term" value="P:phospholipid metabolic process"/>
    <property type="evidence" value="ECO:0007669"/>
    <property type="project" value="TreeGrafter"/>
</dbReference>
<dbReference type="PANTHER" id="PTHR21325">
    <property type="entry name" value="PHOSPHOLIPASE B, PLB1"/>
    <property type="match status" value="1"/>
</dbReference>
<comment type="catalytic activity">
    <reaction evidence="29">
        <text>1,2-di-(9Z-octadecenoyl)-sn-glycero-3-phosphocholine + H2O = 1-(9Z-octadecenoyl)-sn-glycero-3-phosphocholine + (9Z)-octadecenoate + H(+)</text>
        <dbReference type="Rhea" id="RHEA:40923"/>
        <dbReference type="ChEBI" id="CHEBI:15377"/>
        <dbReference type="ChEBI" id="CHEBI:15378"/>
        <dbReference type="ChEBI" id="CHEBI:28610"/>
        <dbReference type="ChEBI" id="CHEBI:30823"/>
        <dbReference type="ChEBI" id="CHEBI:74669"/>
    </reaction>
    <physiologicalReaction direction="left-to-right" evidence="29">
        <dbReference type="Rhea" id="RHEA:40924"/>
    </physiologicalReaction>
</comment>
<dbReference type="Proteomes" id="UP000515135">
    <property type="component" value="Unplaced"/>
</dbReference>
<organism evidence="45 46">
    <name type="scientific">Branchiostoma belcheri</name>
    <name type="common">Amphioxus</name>
    <dbReference type="NCBI Taxonomy" id="7741"/>
    <lineage>
        <taxon>Eukaryota</taxon>
        <taxon>Metazoa</taxon>
        <taxon>Chordata</taxon>
        <taxon>Cephalochordata</taxon>
        <taxon>Leptocardii</taxon>
        <taxon>Amphioxiformes</taxon>
        <taxon>Branchiostomatidae</taxon>
        <taxon>Branchiostoma</taxon>
    </lineage>
</organism>
<evidence type="ECO:0000256" key="23">
    <source>
        <dbReference type="ARBA" id="ARBA00047363"/>
    </source>
</evidence>
<dbReference type="InterPro" id="IPR038885">
    <property type="entry name" value="PLB1"/>
</dbReference>
<keyword evidence="8" id="KW-0677">Repeat</keyword>
<dbReference type="KEGG" id="bbel:109476333"/>
<evidence type="ECO:0000256" key="5">
    <source>
        <dbReference type="ARBA" id="ARBA00022475"/>
    </source>
</evidence>
<evidence type="ECO:0000256" key="14">
    <source>
        <dbReference type="ARBA" id="ARBA00023369"/>
    </source>
</evidence>
<evidence type="ECO:0000256" key="26">
    <source>
        <dbReference type="ARBA" id="ARBA00048011"/>
    </source>
</evidence>
<comment type="catalytic activity">
    <reaction evidence="24">
        <text>1-(9Z-octadecenoyl)-glycerol + H2O = glycerol + (9Z)-octadecenoate + H(+)</text>
        <dbReference type="Rhea" id="RHEA:38487"/>
        <dbReference type="ChEBI" id="CHEBI:15377"/>
        <dbReference type="ChEBI" id="CHEBI:15378"/>
        <dbReference type="ChEBI" id="CHEBI:17754"/>
        <dbReference type="ChEBI" id="CHEBI:30823"/>
        <dbReference type="ChEBI" id="CHEBI:75342"/>
    </reaction>
    <physiologicalReaction direction="left-to-right" evidence="24">
        <dbReference type="Rhea" id="RHEA:38488"/>
    </physiologicalReaction>
</comment>
<comment type="catalytic activity">
    <reaction evidence="43">
        <text>2-(9Z-octadecenoyl)-glycerol + H2O = glycerol + (9Z)-octadecenoate + H(+)</text>
        <dbReference type="Rhea" id="RHEA:38491"/>
        <dbReference type="ChEBI" id="CHEBI:15377"/>
        <dbReference type="ChEBI" id="CHEBI:15378"/>
        <dbReference type="ChEBI" id="CHEBI:17754"/>
        <dbReference type="ChEBI" id="CHEBI:30823"/>
        <dbReference type="ChEBI" id="CHEBI:73990"/>
    </reaction>
    <physiologicalReaction direction="left-to-right" evidence="43">
        <dbReference type="Rhea" id="RHEA:38492"/>
    </physiologicalReaction>
</comment>
<evidence type="ECO:0000256" key="2">
    <source>
        <dbReference type="ARBA" id="ARBA00009979"/>
    </source>
</evidence>
<evidence type="ECO:0000256" key="42">
    <source>
        <dbReference type="ARBA" id="ARBA00049372"/>
    </source>
</evidence>
<dbReference type="Gene3D" id="3.40.50.1110">
    <property type="entry name" value="SGNH hydrolase"/>
    <property type="match status" value="1"/>
</dbReference>
<dbReference type="OrthoDB" id="10265800at2759"/>
<evidence type="ECO:0000256" key="12">
    <source>
        <dbReference type="ARBA" id="ARBA00023136"/>
    </source>
</evidence>
<feature type="signal peptide" evidence="44">
    <location>
        <begin position="1"/>
        <end position="25"/>
    </location>
</feature>
<evidence type="ECO:0000256" key="10">
    <source>
        <dbReference type="ARBA" id="ARBA00022989"/>
    </source>
</evidence>
<dbReference type="EC" id="3.1.1.5" evidence="3"/>
<comment type="similarity">
    <text evidence="2">Belongs to the 'GDSL' lipolytic enzyme family. Phospholipase B1 subfamily.</text>
</comment>
<keyword evidence="9" id="KW-0378">Hydrolase</keyword>
<dbReference type="InterPro" id="IPR036514">
    <property type="entry name" value="SGNH_hydro_sf"/>
</dbReference>
<evidence type="ECO:0000256" key="9">
    <source>
        <dbReference type="ARBA" id="ARBA00022801"/>
    </source>
</evidence>
<evidence type="ECO:0000256" key="1">
    <source>
        <dbReference type="ARBA" id="ARBA00004247"/>
    </source>
</evidence>
<keyword evidence="6" id="KW-0812">Transmembrane</keyword>
<evidence type="ECO:0000256" key="25">
    <source>
        <dbReference type="ARBA" id="ARBA00047459"/>
    </source>
</evidence>
<name>A0A6P4YTS4_BRABE</name>
<comment type="catalytic activity">
    <reaction evidence="31">
        <text>1-hexadecanoyl-2-(9Z,12Z-octadecadienoyl)-sn-glycero-3-phosphocholine + H2O = 2-(9Z,12Z-octadecadienoyl)-sn-glycero-3-phosphocholine + hexadecanoate + H(+)</text>
        <dbReference type="Rhea" id="RHEA:40971"/>
        <dbReference type="ChEBI" id="CHEBI:7896"/>
        <dbReference type="ChEBI" id="CHEBI:15377"/>
        <dbReference type="ChEBI" id="CHEBI:15378"/>
        <dbReference type="ChEBI" id="CHEBI:73002"/>
        <dbReference type="ChEBI" id="CHEBI:76084"/>
    </reaction>
    <physiologicalReaction direction="left-to-right" evidence="31">
        <dbReference type="Rhea" id="RHEA:40972"/>
    </physiologicalReaction>
</comment>
<evidence type="ECO:0000256" key="35">
    <source>
        <dbReference type="ARBA" id="ARBA00048613"/>
    </source>
</evidence>
<evidence type="ECO:0000256" key="7">
    <source>
        <dbReference type="ARBA" id="ARBA00022729"/>
    </source>
</evidence>
<evidence type="ECO:0000256" key="4">
    <source>
        <dbReference type="ARBA" id="ARBA00015133"/>
    </source>
</evidence>
<dbReference type="GeneID" id="109476333"/>
<evidence type="ECO:0000256" key="30">
    <source>
        <dbReference type="ARBA" id="ARBA00048227"/>
    </source>
</evidence>
<evidence type="ECO:0000256" key="44">
    <source>
        <dbReference type="SAM" id="SignalP"/>
    </source>
</evidence>
<dbReference type="InterPro" id="IPR001087">
    <property type="entry name" value="GDSL"/>
</dbReference>
<accession>A0A6P4YTS4</accession>
<evidence type="ECO:0000256" key="34">
    <source>
        <dbReference type="ARBA" id="ARBA00048454"/>
    </source>
</evidence>
<evidence type="ECO:0000256" key="43">
    <source>
        <dbReference type="ARBA" id="ARBA00049461"/>
    </source>
</evidence>
<evidence type="ECO:0000256" key="3">
    <source>
        <dbReference type="ARBA" id="ARBA00013274"/>
    </source>
</evidence>
<evidence type="ECO:0000256" key="24">
    <source>
        <dbReference type="ARBA" id="ARBA00047438"/>
    </source>
</evidence>
<keyword evidence="13" id="KW-0325">Glycoprotein</keyword>
<keyword evidence="11" id="KW-0443">Lipid metabolism</keyword>
<comment type="catalytic activity">
    <reaction evidence="38">
        <text>1,3-dihexadecanoyl-2-(9Z-octadecenoyl)glycerol + H2O = 1,3-dihexadecanoylglycerol + (9Z)-octadecenoate + H(+)</text>
        <dbReference type="Rhea" id="RHEA:40983"/>
        <dbReference type="ChEBI" id="CHEBI:15377"/>
        <dbReference type="ChEBI" id="CHEBI:15378"/>
        <dbReference type="ChEBI" id="CHEBI:30823"/>
        <dbReference type="ChEBI" id="CHEBI:75688"/>
        <dbReference type="ChEBI" id="CHEBI:77619"/>
    </reaction>
    <physiologicalReaction direction="left-to-right" evidence="38">
        <dbReference type="Rhea" id="RHEA:40984"/>
    </physiologicalReaction>
</comment>
<evidence type="ECO:0000256" key="31">
    <source>
        <dbReference type="ARBA" id="ARBA00048362"/>
    </source>
</evidence>
<comment type="catalytic activity">
    <reaction evidence="37">
        <text>1-hexadecanoyl-2-(9Z-octadecenoyl)-sn-glycero-3-phosphocholine + H2O = 1-hexadecanoyl-sn-glycero-3-phosphocholine + (9Z)-octadecenoate + H(+)</text>
        <dbReference type="Rhea" id="RHEA:38779"/>
        <dbReference type="ChEBI" id="CHEBI:15377"/>
        <dbReference type="ChEBI" id="CHEBI:15378"/>
        <dbReference type="ChEBI" id="CHEBI:30823"/>
        <dbReference type="ChEBI" id="CHEBI:72998"/>
        <dbReference type="ChEBI" id="CHEBI:73001"/>
    </reaction>
    <physiologicalReaction direction="left-to-right" evidence="37">
        <dbReference type="Rhea" id="RHEA:38780"/>
    </physiologicalReaction>
</comment>
<evidence type="ECO:0000313" key="46">
    <source>
        <dbReference type="RefSeq" id="XP_019632815.1"/>
    </source>
</evidence>
<keyword evidence="10" id="KW-1133">Transmembrane helix</keyword>
<keyword evidence="7 44" id="KW-0732">Signal</keyword>
<evidence type="ECO:0000256" key="11">
    <source>
        <dbReference type="ARBA" id="ARBA00023098"/>
    </source>
</evidence>
<dbReference type="SUPFAM" id="SSF52266">
    <property type="entry name" value="SGNH hydrolase"/>
    <property type="match status" value="1"/>
</dbReference>
<evidence type="ECO:0000256" key="20">
    <source>
        <dbReference type="ARBA" id="ARBA00033022"/>
    </source>
</evidence>
<keyword evidence="12" id="KW-0472">Membrane</keyword>
<dbReference type="AlphaFoldDB" id="A0A6P4YTS4"/>
<comment type="catalytic activity">
    <reaction evidence="22">
        <text>1-hexadecanoyl-2-(9Z)-octadecenoyl-3-octadecanoyl-sn-glycerol + H2O = 2-(9Z-octadecenoyl)-3-octadecanoyl-sn-glycerol + hexadecanoate + H(+)</text>
        <dbReference type="Rhea" id="RHEA:41107"/>
        <dbReference type="ChEBI" id="CHEBI:7896"/>
        <dbReference type="ChEBI" id="CHEBI:15377"/>
        <dbReference type="ChEBI" id="CHEBI:15378"/>
        <dbReference type="ChEBI" id="CHEBI:75558"/>
        <dbReference type="ChEBI" id="CHEBI:77623"/>
    </reaction>
    <physiologicalReaction direction="left-to-right" evidence="22">
        <dbReference type="Rhea" id="RHEA:41108"/>
    </physiologicalReaction>
</comment>
<dbReference type="GO" id="GO:0050253">
    <property type="term" value="F:retinyl-palmitate esterase activity"/>
    <property type="evidence" value="ECO:0007669"/>
    <property type="project" value="TreeGrafter"/>
</dbReference>
<evidence type="ECO:0000256" key="40">
    <source>
        <dbReference type="ARBA" id="ARBA00048939"/>
    </source>
</evidence>
<gene>
    <name evidence="46" type="primary">LOC109476333</name>
</gene>
<dbReference type="GO" id="GO:0031526">
    <property type="term" value="C:brush border membrane"/>
    <property type="evidence" value="ECO:0007669"/>
    <property type="project" value="TreeGrafter"/>
</dbReference>
<comment type="catalytic activity">
    <reaction evidence="40">
        <text>1-hexadecanoyl-2-(9Z)-octadecenoyl-3-octadecanoyl-sn-glycerol + H2O = 1-hexadecanoyl-3-octadecanoyl-sn-glycerol + (9Z)-octadecenoate + H(+)</text>
        <dbReference type="Rhea" id="RHEA:41103"/>
        <dbReference type="ChEBI" id="CHEBI:15377"/>
        <dbReference type="ChEBI" id="CHEBI:15378"/>
        <dbReference type="ChEBI" id="CHEBI:30823"/>
        <dbReference type="ChEBI" id="CHEBI:77623"/>
        <dbReference type="ChEBI" id="CHEBI:77624"/>
    </reaction>
    <physiologicalReaction direction="left-to-right" evidence="40">
        <dbReference type="Rhea" id="RHEA:41104"/>
    </physiologicalReaction>
</comment>
<evidence type="ECO:0000256" key="22">
    <source>
        <dbReference type="ARBA" id="ARBA00047324"/>
    </source>
</evidence>
<dbReference type="Pfam" id="PF00657">
    <property type="entry name" value="Lipase_GDSL"/>
    <property type="match status" value="1"/>
</dbReference>
<comment type="catalytic activity">
    <reaction evidence="30">
        <text>1,2-dihexadecanoyl-sn-glycero-3-phosphocholine + H2O = 1-hexadecanoyl-sn-glycero-3-phosphocholine + hexadecanoate + H(+)</text>
        <dbReference type="Rhea" id="RHEA:41223"/>
        <dbReference type="ChEBI" id="CHEBI:7896"/>
        <dbReference type="ChEBI" id="CHEBI:15377"/>
        <dbReference type="ChEBI" id="CHEBI:15378"/>
        <dbReference type="ChEBI" id="CHEBI:72998"/>
        <dbReference type="ChEBI" id="CHEBI:72999"/>
    </reaction>
    <physiologicalReaction direction="left-to-right" evidence="30">
        <dbReference type="Rhea" id="RHEA:41224"/>
    </physiologicalReaction>
</comment>
<comment type="catalytic activity">
    <reaction evidence="32">
        <text>1-octadecanoyl-2-(9Z,12Z)-octadecadienoyl-sn-glycerol + H2O = 1-octadecanoyl-sn-glycerol + (9Z,12Z)-octadecadienoate + H(+)</text>
        <dbReference type="Rhea" id="RHEA:40927"/>
        <dbReference type="ChEBI" id="CHEBI:15377"/>
        <dbReference type="ChEBI" id="CHEBI:15378"/>
        <dbReference type="ChEBI" id="CHEBI:30245"/>
        <dbReference type="ChEBI" id="CHEBI:75550"/>
        <dbReference type="ChEBI" id="CHEBI:77097"/>
    </reaction>
    <physiologicalReaction direction="left-to-right" evidence="32">
        <dbReference type="Rhea" id="RHEA:40928"/>
    </physiologicalReaction>
</comment>
<reference evidence="46" key="1">
    <citation type="submission" date="2025-08" db="UniProtKB">
        <authorList>
            <consortium name="RefSeq"/>
        </authorList>
    </citation>
    <scope>IDENTIFICATION</scope>
    <source>
        <tissue evidence="46">Gonad</tissue>
    </source>
</reference>
<comment type="catalytic activity">
    <reaction evidence="41">
        <text>1,2-dihexadecanoyl-sn-glycero-3-phosphocholine + 2 H2O = sn-glycerol 3-phosphocholine + 2 hexadecanoate + 2 H(+)</text>
        <dbReference type="Rhea" id="RHEA:40975"/>
        <dbReference type="ChEBI" id="CHEBI:7896"/>
        <dbReference type="ChEBI" id="CHEBI:15377"/>
        <dbReference type="ChEBI" id="CHEBI:15378"/>
        <dbReference type="ChEBI" id="CHEBI:16870"/>
        <dbReference type="ChEBI" id="CHEBI:72999"/>
    </reaction>
    <physiologicalReaction direction="left-to-right" evidence="41">
        <dbReference type="Rhea" id="RHEA:40976"/>
    </physiologicalReaction>
</comment>
<evidence type="ECO:0000256" key="6">
    <source>
        <dbReference type="ARBA" id="ARBA00022692"/>
    </source>
</evidence>
<dbReference type="RefSeq" id="XP_019632815.1">
    <property type="nucleotide sequence ID" value="XM_019777256.1"/>
</dbReference>
<comment type="catalytic activity">
    <reaction evidence="39">
        <text>1-O-hexadecyl-2-(9Z)-octadecenoyl-sn-glycero-3-phosphocholine + H2O = 1-O-hexadecyl-sn-glycero-3-phosphocholine + (9Z)-octadecenoate + H(+)</text>
        <dbReference type="Rhea" id="RHEA:40915"/>
        <dbReference type="ChEBI" id="CHEBI:15377"/>
        <dbReference type="ChEBI" id="CHEBI:15378"/>
        <dbReference type="ChEBI" id="CHEBI:30823"/>
        <dbReference type="ChEBI" id="CHEBI:34112"/>
        <dbReference type="ChEBI" id="CHEBI:64496"/>
    </reaction>
    <physiologicalReaction direction="left-to-right" evidence="39">
        <dbReference type="Rhea" id="RHEA:40916"/>
    </physiologicalReaction>
</comment>
<evidence type="ECO:0000256" key="13">
    <source>
        <dbReference type="ARBA" id="ARBA00023180"/>
    </source>
</evidence>
<evidence type="ECO:0000256" key="29">
    <source>
        <dbReference type="ARBA" id="ARBA00048058"/>
    </source>
</evidence>
<comment type="catalytic activity">
    <reaction evidence="28">
        <text>a 1-O-alkyl-2-acyl-sn-glycero-3-phosphocholine + H2O = a 1-O-alkyl-sn-glycero-3-phosphocholine + a fatty acid + H(+)</text>
        <dbReference type="Rhea" id="RHEA:36231"/>
        <dbReference type="ChEBI" id="CHEBI:15377"/>
        <dbReference type="ChEBI" id="CHEBI:15378"/>
        <dbReference type="ChEBI" id="CHEBI:28868"/>
        <dbReference type="ChEBI" id="CHEBI:30909"/>
        <dbReference type="ChEBI" id="CHEBI:36702"/>
        <dbReference type="EC" id="3.1.1.4"/>
    </reaction>
    <physiologicalReaction direction="left-to-right" evidence="28">
        <dbReference type="Rhea" id="RHEA:36232"/>
    </physiologicalReaction>
</comment>
<comment type="function">
    <text evidence="21">Calcium-independent membrane-associated phospholipase that catalyzes complete diacylation of phospholipids by hydrolyzing both sn-1 and sn-2 fatty acyl chains attached to the glycerol backbone (phospholipase B activity). Has dual phospholipase and lysophospholipase activities toward diacylphospholipids. Preferentially cleaves sn-2 ester bonds over sn-1 bonds. Acts as a lipase toward glycerolipid substrates. Hydrolyzes fatty acyl chains of diacylglycerols with preference for the sn-2 position and of triacylglycerols with not positional selectivity. May also hydrolyze long chain retinyl esters such as retinyl palmitate. May contribute to digestion of dietary phospholipids, glycerolipids and retinoids, facilitating lipid absorption at the brush border.</text>
</comment>
<evidence type="ECO:0000313" key="45">
    <source>
        <dbReference type="Proteomes" id="UP000515135"/>
    </source>
</evidence>
<dbReference type="CDD" id="cd01824">
    <property type="entry name" value="Phospholipase_B_like"/>
    <property type="match status" value="1"/>
</dbReference>
<protein>
    <recommendedName>
        <fullName evidence="4">Phospholipase B1, membrane-associated</fullName>
        <ecNumber evidence="3">3.1.1.5</ecNumber>
    </recommendedName>
    <alternativeName>
        <fullName evidence="17">Lysophospholipase</fullName>
    </alternativeName>
    <alternativeName>
        <fullName evidence="18">Phospholipase A2</fullName>
    </alternativeName>
    <alternativeName>
        <fullName evidence="20">Phospholipase B/lipase</fullName>
    </alternativeName>
    <alternativeName>
        <fullName evidence="19">Triacylglycerol lipase</fullName>
    </alternativeName>
</protein>
<comment type="catalytic activity">
    <reaction evidence="35">
        <text>1-hexadecanoyl-2-(9Z-octadecenoyl)-sn-glycero-3-phosphoethanolamine + H2O = 1-hexadecanoyl-sn-glycero-3-phosphoethanolamine + (9Z)-octadecenoate + H(+)</text>
        <dbReference type="Rhea" id="RHEA:40911"/>
        <dbReference type="ChEBI" id="CHEBI:15377"/>
        <dbReference type="ChEBI" id="CHEBI:15378"/>
        <dbReference type="ChEBI" id="CHEBI:30823"/>
        <dbReference type="ChEBI" id="CHEBI:73004"/>
        <dbReference type="ChEBI" id="CHEBI:73007"/>
    </reaction>
    <physiologicalReaction direction="left-to-right" evidence="35">
        <dbReference type="Rhea" id="RHEA:40912"/>
    </physiologicalReaction>
</comment>
<evidence type="ECO:0000256" key="37">
    <source>
        <dbReference type="ARBA" id="ARBA00048699"/>
    </source>
</evidence>
<evidence type="ECO:0000256" key="33">
    <source>
        <dbReference type="ARBA" id="ARBA00048386"/>
    </source>
</evidence>
<dbReference type="InterPro" id="IPR035547">
    <property type="entry name" value="Phospholipase_B"/>
</dbReference>
<evidence type="ECO:0000256" key="38">
    <source>
        <dbReference type="ARBA" id="ARBA00048869"/>
    </source>
</evidence>
<comment type="catalytic activity">
    <reaction evidence="42">
        <text>1,3-di-(9Z-octadecenoyl)-glycerol + H2O = 1-(9Z-octadecenoyl)-glycerol + (9Z)-octadecenoate + H(+)</text>
        <dbReference type="Rhea" id="RHEA:39939"/>
        <dbReference type="ChEBI" id="CHEBI:15377"/>
        <dbReference type="ChEBI" id="CHEBI:15378"/>
        <dbReference type="ChEBI" id="CHEBI:30823"/>
        <dbReference type="ChEBI" id="CHEBI:75342"/>
        <dbReference type="ChEBI" id="CHEBI:75735"/>
    </reaction>
    <physiologicalReaction direction="left-to-right" evidence="42">
        <dbReference type="Rhea" id="RHEA:39940"/>
    </physiologicalReaction>
</comment>
<comment type="catalytic activity">
    <reaction evidence="27">
        <text>1-hexadecanoyl-2-(9Z-octadecenoyl)-sn-glycero-3-phospho-(1'-sn-glycerol) + H2O = 1-hexadecanoyl-sn-glycero-3-phospho-(1'-sn-glycerol) + (9Z)-octadecenoate + H(+)</text>
        <dbReference type="Rhea" id="RHEA:40919"/>
        <dbReference type="ChEBI" id="CHEBI:15377"/>
        <dbReference type="ChEBI" id="CHEBI:15378"/>
        <dbReference type="ChEBI" id="CHEBI:30823"/>
        <dbReference type="ChEBI" id="CHEBI:72841"/>
        <dbReference type="ChEBI" id="CHEBI:75158"/>
    </reaction>
    <physiologicalReaction direction="left-to-right" evidence="27">
        <dbReference type="Rhea" id="RHEA:40920"/>
    </physiologicalReaction>
</comment>
<comment type="catalytic activity">
    <reaction evidence="33">
        <text>1,2,3-tri-(9Z-octadecenoyl)-glycerol + H2O = di-(9Z)-octadecenoylglycerol + (9Z)-octadecenoate + H(+)</text>
        <dbReference type="Rhea" id="RHEA:38575"/>
        <dbReference type="ChEBI" id="CHEBI:15377"/>
        <dbReference type="ChEBI" id="CHEBI:15378"/>
        <dbReference type="ChEBI" id="CHEBI:30823"/>
        <dbReference type="ChEBI" id="CHEBI:53753"/>
        <dbReference type="ChEBI" id="CHEBI:75945"/>
    </reaction>
    <physiologicalReaction direction="left-to-right" evidence="33">
        <dbReference type="Rhea" id="RHEA:38576"/>
    </physiologicalReaction>
</comment>
<keyword evidence="45" id="KW-1185">Reference proteome</keyword>
<evidence type="ECO:0000256" key="18">
    <source>
        <dbReference type="ARBA" id="ARBA00031182"/>
    </source>
</evidence>
<comment type="catalytic activity">
    <reaction evidence="36">
        <text>1-hexadecanoyl-sn-glycero-3-phosphocholine + H2O = sn-glycerol 3-phosphocholine + hexadecanoate + H(+)</text>
        <dbReference type="Rhea" id="RHEA:40435"/>
        <dbReference type="ChEBI" id="CHEBI:7896"/>
        <dbReference type="ChEBI" id="CHEBI:15377"/>
        <dbReference type="ChEBI" id="CHEBI:15378"/>
        <dbReference type="ChEBI" id="CHEBI:16870"/>
        <dbReference type="ChEBI" id="CHEBI:72998"/>
    </reaction>
    <physiologicalReaction direction="left-to-right" evidence="36">
        <dbReference type="Rhea" id="RHEA:40436"/>
    </physiologicalReaction>
</comment>
<evidence type="ECO:0000256" key="39">
    <source>
        <dbReference type="ARBA" id="ARBA00048872"/>
    </source>
</evidence>
<comment type="subcellular location">
    <subcellularLocation>
        <location evidence="1">Apical cell membrane</location>
        <topology evidence="1">Single-pass type I membrane protein</topology>
    </subcellularLocation>
</comment>
<evidence type="ECO:0000256" key="27">
    <source>
        <dbReference type="ARBA" id="ARBA00048015"/>
    </source>
</evidence>
<dbReference type="GO" id="GO:0004623">
    <property type="term" value="F:phospholipase A2 activity"/>
    <property type="evidence" value="ECO:0007669"/>
    <property type="project" value="UniProtKB-EC"/>
</dbReference>
<evidence type="ECO:0000256" key="16">
    <source>
        <dbReference type="ARBA" id="ARBA00023422"/>
    </source>
</evidence>
<comment type="catalytic activity">
    <reaction evidence="14">
        <text>a triacylglycerol + H2O = a diacylglycerol + a fatty acid + H(+)</text>
        <dbReference type="Rhea" id="RHEA:12044"/>
        <dbReference type="ChEBI" id="CHEBI:15377"/>
        <dbReference type="ChEBI" id="CHEBI:15378"/>
        <dbReference type="ChEBI" id="CHEBI:17855"/>
        <dbReference type="ChEBI" id="CHEBI:18035"/>
        <dbReference type="ChEBI" id="CHEBI:28868"/>
        <dbReference type="EC" id="3.1.1.3"/>
    </reaction>
    <physiologicalReaction direction="left-to-right" evidence="14">
        <dbReference type="Rhea" id="RHEA:12045"/>
    </physiologicalReaction>
</comment>
<evidence type="ECO:0000256" key="41">
    <source>
        <dbReference type="ARBA" id="ARBA00049363"/>
    </source>
</evidence>
<evidence type="ECO:0000256" key="28">
    <source>
        <dbReference type="ARBA" id="ARBA00048049"/>
    </source>
</evidence>
<dbReference type="FunFam" id="3.40.50.1110:FF:000005">
    <property type="entry name" value="Phospholipase B1"/>
    <property type="match status" value="1"/>
</dbReference>
<comment type="catalytic activity">
    <reaction evidence="16">
        <text>a 1,2-diacyl-sn-glycero-3-phosphocholine + H2O = a 1-acyl-sn-glycero-3-phosphocholine + a fatty acid + H(+)</text>
        <dbReference type="Rhea" id="RHEA:15801"/>
        <dbReference type="ChEBI" id="CHEBI:15377"/>
        <dbReference type="ChEBI" id="CHEBI:15378"/>
        <dbReference type="ChEBI" id="CHEBI:28868"/>
        <dbReference type="ChEBI" id="CHEBI:57643"/>
        <dbReference type="ChEBI" id="CHEBI:58168"/>
        <dbReference type="EC" id="3.1.1.4"/>
    </reaction>
    <physiologicalReaction direction="left-to-right" evidence="16">
        <dbReference type="Rhea" id="RHEA:15802"/>
    </physiologicalReaction>
</comment>
<keyword evidence="5" id="KW-1003">Cell membrane</keyword>
<dbReference type="GO" id="GO:0004806">
    <property type="term" value="F:triacylglycerol lipase activity"/>
    <property type="evidence" value="ECO:0007669"/>
    <property type="project" value="UniProtKB-EC"/>
</dbReference>
<comment type="catalytic activity">
    <reaction evidence="34">
        <text>a 1-acyl-sn-glycero-3-phosphocholine + H2O = sn-glycerol 3-phosphocholine + a fatty acid + H(+)</text>
        <dbReference type="Rhea" id="RHEA:15177"/>
        <dbReference type="ChEBI" id="CHEBI:15377"/>
        <dbReference type="ChEBI" id="CHEBI:15378"/>
        <dbReference type="ChEBI" id="CHEBI:16870"/>
        <dbReference type="ChEBI" id="CHEBI:28868"/>
        <dbReference type="ChEBI" id="CHEBI:58168"/>
        <dbReference type="EC" id="3.1.1.5"/>
    </reaction>
    <physiologicalReaction direction="left-to-right" evidence="34">
        <dbReference type="Rhea" id="RHEA:15178"/>
    </physiologicalReaction>
</comment>
<comment type="catalytic activity">
    <reaction evidence="23">
        <text>1,3-dihexadecanoyl-2-(9Z-octadecenoyl)glycerol + H2O = 1-hexadecanoyl-2-(9Z-octadecenoyl)-glycerol + hexadecanoate + H(+)</text>
        <dbReference type="Rhea" id="RHEA:40979"/>
        <dbReference type="ChEBI" id="CHEBI:7896"/>
        <dbReference type="ChEBI" id="CHEBI:15377"/>
        <dbReference type="ChEBI" id="CHEBI:15378"/>
        <dbReference type="ChEBI" id="CHEBI:75585"/>
        <dbReference type="ChEBI" id="CHEBI:75688"/>
    </reaction>
    <physiologicalReaction direction="left-to-right" evidence="23">
        <dbReference type="Rhea" id="RHEA:40980"/>
    </physiologicalReaction>
</comment>
<evidence type="ECO:0000256" key="36">
    <source>
        <dbReference type="ARBA" id="ARBA00048656"/>
    </source>
</evidence>